<organism evidence="1 2">
    <name type="scientific">Rhabditophanes sp. KR3021</name>
    <dbReference type="NCBI Taxonomy" id="114890"/>
    <lineage>
        <taxon>Eukaryota</taxon>
        <taxon>Metazoa</taxon>
        <taxon>Ecdysozoa</taxon>
        <taxon>Nematoda</taxon>
        <taxon>Chromadorea</taxon>
        <taxon>Rhabditida</taxon>
        <taxon>Tylenchina</taxon>
        <taxon>Panagrolaimomorpha</taxon>
        <taxon>Strongyloidoidea</taxon>
        <taxon>Alloionematidae</taxon>
        <taxon>Rhabditophanes</taxon>
    </lineage>
</organism>
<dbReference type="Proteomes" id="UP000095286">
    <property type="component" value="Unplaced"/>
</dbReference>
<protein>
    <submittedName>
        <fullName evidence="2">C-type lectin domain-containing protein</fullName>
    </submittedName>
</protein>
<accession>A0AC35TLI3</accession>
<reference evidence="2" key="1">
    <citation type="submission" date="2016-11" db="UniProtKB">
        <authorList>
            <consortium name="WormBaseParasite"/>
        </authorList>
    </citation>
    <scope>IDENTIFICATION</scope>
    <source>
        <strain evidence="2">KR3021</strain>
    </source>
</reference>
<evidence type="ECO:0000313" key="2">
    <source>
        <dbReference type="WBParaSite" id="RSKR_0000200800.1"/>
    </source>
</evidence>
<dbReference type="WBParaSite" id="RSKR_0000200800.1">
    <property type="protein sequence ID" value="RSKR_0000200800.1"/>
    <property type="gene ID" value="RSKR_0000200800"/>
</dbReference>
<sequence>MNIFKKFINLLAPKKSDTWSELECIDAGDYSFETTEDTEFLSVSEKTDVPLQFCKEDEYFDDEYLDQFEYMGIDEYNLTLDSLNLTKELMFNLSMETPNAANNNANISNCPQYLNWSSNSGARFGSLMKGNSNYQTAFGCDEL</sequence>
<proteinExistence type="predicted"/>
<name>A0AC35TLI3_9BILA</name>
<evidence type="ECO:0000313" key="1">
    <source>
        <dbReference type="Proteomes" id="UP000095286"/>
    </source>
</evidence>